<evidence type="ECO:0000313" key="8">
    <source>
        <dbReference type="Proteomes" id="UP000233778"/>
    </source>
</evidence>
<protein>
    <submittedName>
        <fullName evidence="6">Acyl-CoA thioesterase</fullName>
    </submittedName>
</protein>
<dbReference type="OrthoDB" id="8894489at2"/>
<gene>
    <name evidence="5" type="ORF">CWC46_11195</name>
    <name evidence="6" type="ORF">Ser39006_011200</name>
</gene>
<evidence type="ECO:0000256" key="2">
    <source>
        <dbReference type="ARBA" id="ARBA00022801"/>
    </source>
</evidence>
<organism evidence="6 7">
    <name type="scientific">Serratia sp. (strain ATCC 39006)</name>
    <name type="common">Prodigiosinella confusarubida</name>
    <dbReference type="NCBI Taxonomy" id="104623"/>
    <lineage>
        <taxon>Bacteria</taxon>
        <taxon>Pseudomonadati</taxon>
        <taxon>Pseudomonadota</taxon>
        <taxon>Gammaproteobacteria</taxon>
        <taxon>Enterobacterales</taxon>
        <taxon>Pectobacteriaceae</taxon>
        <taxon>Prodigiosinella</taxon>
    </lineage>
</organism>
<dbReference type="GO" id="GO:0005829">
    <property type="term" value="C:cytosol"/>
    <property type="evidence" value="ECO:0007669"/>
    <property type="project" value="TreeGrafter"/>
</dbReference>
<evidence type="ECO:0000313" key="5">
    <source>
        <dbReference type="EMBL" id="AUH00319.1"/>
    </source>
</evidence>
<dbReference type="GO" id="GO:0006637">
    <property type="term" value="P:acyl-CoA metabolic process"/>
    <property type="evidence" value="ECO:0007669"/>
    <property type="project" value="TreeGrafter"/>
</dbReference>
<dbReference type="EMBL" id="CP025085">
    <property type="protein sequence ID" value="AUH00319.1"/>
    <property type="molecule type" value="Genomic_DNA"/>
</dbReference>
<reference evidence="6" key="4">
    <citation type="submission" date="2017-11" db="EMBL/GenBank/DDBJ databases">
        <title>Complete genome sequence of Serratia sp. ATCC 39006.</title>
        <authorList>
            <person name="Hampton H.G."/>
            <person name="Jackson S.A."/>
            <person name="Jauregui R."/>
            <person name="Poulter G.T.M."/>
            <person name="Salmond G.P.C."/>
            <person name="Fineran P.C."/>
        </authorList>
    </citation>
    <scope>NUCLEOTIDE SEQUENCE</scope>
    <source>
        <strain evidence="6">ATCC 39006</strain>
    </source>
</reference>
<dbReference type="InterPro" id="IPR029069">
    <property type="entry name" value="HotDog_dom_sf"/>
</dbReference>
<reference evidence="6 7" key="1">
    <citation type="journal article" date="2013" name="Genome Announc.">
        <title>Draft genome sequence of Serratia sp. strain ATCC 39006, a model bacterium for analysis of the biosynthesis and regulation of prodigiosin, a carbapenem, and gas vesicles.</title>
        <authorList>
            <person name="Fineran P.C."/>
            <person name="Iglesias Cans M.C."/>
            <person name="Ramsay J.P."/>
            <person name="Wilf N.M."/>
            <person name="Cossyleon D."/>
            <person name="McNeil M.B."/>
            <person name="Williamson N.R."/>
            <person name="Monson R.E."/>
            <person name="Becher S.A."/>
            <person name="Stanton J.A."/>
            <person name="Brugger K."/>
            <person name="Brown S.D."/>
            <person name="Salmond G.P."/>
        </authorList>
    </citation>
    <scope>NUCLEOTIDE SEQUENCE [LARGE SCALE GENOMIC DNA]</scope>
    <source>
        <strain evidence="6">ATCC 39006</strain>
        <strain evidence="7">ATCC 39006 / SC 11482</strain>
    </source>
</reference>
<evidence type="ECO:0000256" key="3">
    <source>
        <dbReference type="PROSITE-ProRule" id="PRU01106"/>
    </source>
</evidence>
<dbReference type="PANTHER" id="PTHR11049">
    <property type="entry name" value="ACYL COENZYME A THIOESTER HYDROLASE"/>
    <property type="match status" value="1"/>
</dbReference>
<reference evidence="5 8" key="3">
    <citation type="submission" date="2017-11" db="EMBL/GenBank/DDBJ databases">
        <title>Complete genome sequence of Serratia sp. ATCC 39006 LacA.</title>
        <authorList>
            <person name="Hampton H.G."/>
            <person name="Jackson S.A."/>
            <person name="Jauregui R."/>
            <person name="Poulter G.T.M."/>
            <person name="Salmond G.P.C."/>
            <person name="Fineran P.C."/>
        </authorList>
    </citation>
    <scope>NUCLEOTIDE SEQUENCE [LARGE SCALE GENOMIC DNA]</scope>
    <source>
        <strain evidence="5 8">ATCC 39006</strain>
    </source>
</reference>
<dbReference type="Proteomes" id="UP000017700">
    <property type="component" value="Chromosome"/>
</dbReference>
<dbReference type="PANTHER" id="PTHR11049:SF24">
    <property type="entry name" value="CYTOSOLIC ACYL COENZYME A THIOESTER HYDROLASE"/>
    <property type="match status" value="1"/>
</dbReference>
<dbReference type="KEGG" id="serq:CWC46_11195"/>
<dbReference type="AlphaFoldDB" id="A0A2I5TJ87"/>
<evidence type="ECO:0000259" key="4">
    <source>
        <dbReference type="PROSITE" id="PS51770"/>
    </source>
</evidence>
<comment type="similarity">
    <text evidence="1">Belongs to the acyl coenzyme A hydrolase family.</text>
</comment>
<proteinExistence type="inferred from homology"/>
<feature type="domain" description="HotDog ACOT-type" evidence="4">
    <location>
        <begin position="12"/>
        <end position="124"/>
    </location>
</feature>
<dbReference type="Pfam" id="PF03061">
    <property type="entry name" value="4HBT"/>
    <property type="match status" value="1"/>
</dbReference>
<dbReference type="InterPro" id="IPR033120">
    <property type="entry name" value="HOTDOG_ACOT"/>
</dbReference>
<dbReference type="GO" id="GO:0009062">
    <property type="term" value="P:fatty acid catabolic process"/>
    <property type="evidence" value="ECO:0007669"/>
    <property type="project" value="TreeGrafter"/>
</dbReference>
<dbReference type="Gene3D" id="3.10.129.10">
    <property type="entry name" value="Hotdog Thioesterase"/>
    <property type="match status" value="1"/>
</dbReference>
<dbReference type="Proteomes" id="UP000233778">
    <property type="component" value="Chromosome"/>
</dbReference>
<dbReference type="KEGG" id="sera:Ser39006_011200"/>
<evidence type="ECO:0000313" key="6">
    <source>
        <dbReference type="EMBL" id="AUH04639.1"/>
    </source>
</evidence>
<dbReference type="SUPFAM" id="SSF54637">
    <property type="entry name" value="Thioesterase/thiol ester dehydrase-isomerase"/>
    <property type="match status" value="1"/>
</dbReference>
<evidence type="ECO:0000313" key="7">
    <source>
        <dbReference type="Proteomes" id="UP000017700"/>
    </source>
</evidence>
<keyword evidence="2 3" id="KW-0378">Hydrolase</keyword>
<name>A0A2I5TJ87_SERS3</name>
<dbReference type="EMBL" id="CP025084">
    <property type="protein sequence ID" value="AUH04639.1"/>
    <property type="molecule type" value="Genomic_DNA"/>
</dbReference>
<dbReference type="InterPro" id="IPR040170">
    <property type="entry name" value="Cytosol_ACT"/>
</dbReference>
<dbReference type="RefSeq" id="WP_021016495.1">
    <property type="nucleotide sequence ID" value="NZ_CP025084.1"/>
</dbReference>
<accession>A0A2I5TJ87</accession>
<keyword evidence="7" id="KW-1185">Reference proteome</keyword>
<sequence length="131" mass="14582">MNPTLTIDERIQNAITRVAKVVFPTNINHHSTLFGGTALSWMDEISFITATRFCHKPLVTVSTEKINFNTPIPSGTIIELIGQVSRVGRTSLTVDVAVFLEQMYTEERTKVISGQFNFVAVNDDGRPVPLF</sequence>
<dbReference type="InterPro" id="IPR006683">
    <property type="entry name" value="Thioestr_dom"/>
</dbReference>
<dbReference type="PROSITE" id="PS51770">
    <property type="entry name" value="HOTDOG_ACOT"/>
    <property type="match status" value="1"/>
</dbReference>
<evidence type="ECO:0000256" key="1">
    <source>
        <dbReference type="ARBA" id="ARBA00010458"/>
    </source>
</evidence>
<dbReference type="STRING" id="104623.Ser39006_03233"/>
<dbReference type="CDD" id="cd03442">
    <property type="entry name" value="BFIT_BACH"/>
    <property type="match status" value="1"/>
</dbReference>
<reference evidence="6" key="2">
    <citation type="submission" date="2013-09" db="EMBL/GenBank/DDBJ databases">
        <authorList>
            <person name="Wang G."/>
            <person name="Yang Y."/>
            <person name="Su Y."/>
        </authorList>
    </citation>
    <scope>NUCLEOTIDE SEQUENCE</scope>
    <source>
        <strain evidence="6">ATCC 39006</strain>
    </source>
</reference>
<dbReference type="GO" id="GO:0052816">
    <property type="term" value="F:long-chain fatty acyl-CoA hydrolase activity"/>
    <property type="evidence" value="ECO:0007669"/>
    <property type="project" value="TreeGrafter"/>
</dbReference>